<dbReference type="Proteomes" id="UP000035352">
    <property type="component" value="Chromosome"/>
</dbReference>
<dbReference type="EMBL" id="CP011371">
    <property type="protein sequence ID" value="AKJ30117.1"/>
    <property type="molecule type" value="Genomic_DNA"/>
</dbReference>
<evidence type="ECO:0000313" key="1">
    <source>
        <dbReference type="EMBL" id="AKJ30117.1"/>
    </source>
</evidence>
<proteinExistence type="predicted"/>
<evidence type="ECO:0008006" key="3">
    <source>
        <dbReference type="Google" id="ProtNLM"/>
    </source>
</evidence>
<keyword evidence="2" id="KW-1185">Reference proteome</keyword>
<dbReference type="KEGG" id="pbh:AAW51_3426"/>
<protein>
    <recommendedName>
        <fullName evidence="3">CPBP family intramembrane metalloprotease</fullName>
    </recommendedName>
</protein>
<name>A0A0G3BL42_9BURK</name>
<dbReference type="STRING" id="413882.AAW51_3426"/>
<dbReference type="AlphaFoldDB" id="A0A0G3BL42"/>
<organism evidence="1 2">
    <name type="scientific">Caldimonas brevitalea</name>
    <dbReference type="NCBI Taxonomy" id="413882"/>
    <lineage>
        <taxon>Bacteria</taxon>
        <taxon>Pseudomonadati</taxon>
        <taxon>Pseudomonadota</taxon>
        <taxon>Betaproteobacteria</taxon>
        <taxon>Burkholderiales</taxon>
        <taxon>Sphaerotilaceae</taxon>
        <taxon>Caldimonas</taxon>
    </lineage>
</organism>
<accession>A0A0G3BL42</accession>
<sequence length="58" mass="6315">MHRQYVNPSTLVLFFFLAVALALARLRSGALTLPIVMHMEATTVALLINELTRSSSAG</sequence>
<gene>
    <name evidence="1" type="ORF">AAW51_3426</name>
</gene>
<reference evidence="1 2" key="1">
    <citation type="submission" date="2015-05" db="EMBL/GenBank/DDBJ databases">
        <authorList>
            <person name="Tang B."/>
            <person name="Yu Y."/>
        </authorList>
    </citation>
    <scope>NUCLEOTIDE SEQUENCE [LARGE SCALE GENOMIC DNA]</scope>
    <source>
        <strain evidence="1 2">DSM 7029</strain>
    </source>
</reference>
<evidence type="ECO:0000313" key="2">
    <source>
        <dbReference type="Proteomes" id="UP000035352"/>
    </source>
</evidence>